<comment type="caution">
    <text evidence="1">The sequence shown here is derived from an EMBL/GenBank/DDBJ whole genome shotgun (WGS) entry which is preliminary data.</text>
</comment>
<organism evidence="1 2">
    <name type="scientific">Eumeta variegata</name>
    <name type="common">Bagworm moth</name>
    <name type="synonym">Eumeta japonica</name>
    <dbReference type="NCBI Taxonomy" id="151549"/>
    <lineage>
        <taxon>Eukaryota</taxon>
        <taxon>Metazoa</taxon>
        <taxon>Ecdysozoa</taxon>
        <taxon>Arthropoda</taxon>
        <taxon>Hexapoda</taxon>
        <taxon>Insecta</taxon>
        <taxon>Pterygota</taxon>
        <taxon>Neoptera</taxon>
        <taxon>Endopterygota</taxon>
        <taxon>Lepidoptera</taxon>
        <taxon>Glossata</taxon>
        <taxon>Ditrysia</taxon>
        <taxon>Tineoidea</taxon>
        <taxon>Psychidae</taxon>
        <taxon>Oiketicinae</taxon>
        <taxon>Eumeta</taxon>
    </lineage>
</organism>
<evidence type="ECO:0000313" key="1">
    <source>
        <dbReference type="EMBL" id="GBP71943.1"/>
    </source>
</evidence>
<sequence>MKLYTDTFSSFTANDACVKTGASACCDVVESICVISGQRVNDVSDTAFVTRQMAPTRCDRVVYLSQTADVLTNHRKKKTEARSGGPFATITPLPLRPLIPLISFPLLCPSPTQEVGNSSVTLWCCECPWAPMTTLVVRNKITPLAMCLARTASQTVDLVCCIDVADNGTDENLQNHQIDAVYILSTVRDEEDLDDDAFQSFDYIL</sequence>
<dbReference type="Proteomes" id="UP000299102">
    <property type="component" value="Unassembled WGS sequence"/>
</dbReference>
<evidence type="ECO:0000313" key="2">
    <source>
        <dbReference type="Proteomes" id="UP000299102"/>
    </source>
</evidence>
<proteinExistence type="predicted"/>
<name>A0A4C1Y9C7_EUMVA</name>
<dbReference type="AlphaFoldDB" id="A0A4C1Y9C7"/>
<gene>
    <name evidence="1" type="ORF">EVAR_47889_1</name>
</gene>
<protein>
    <submittedName>
        <fullName evidence="1">Uncharacterized protein</fullName>
    </submittedName>
</protein>
<reference evidence="1 2" key="1">
    <citation type="journal article" date="2019" name="Commun. Biol.">
        <title>The bagworm genome reveals a unique fibroin gene that provides high tensile strength.</title>
        <authorList>
            <person name="Kono N."/>
            <person name="Nakamura H."/>
            <person name="Ohtoshi R."/>
            <person name="Tomita M."/>
            <person name="Numata K."/>
            <person name="Arakawa K."/>
        </authorList>
    </citation>
    <scope>NUCLEOTIDE SEQUENCE [LARGE SCALE GENOMIC DNA]</scope>
</reference>
<dbReference type="EMBL" id="BGZK01001127">
    <property type="protein sequence ID" value="GBP71943.1"/>
    <property type="molecule type" value="Genomic_DNA"/>
</dbReference>
<keyword evidence="2" id="KW-1185">Reference proteome</keyword>
<accession>A0A4C1Y9C7</accession>